<gene>
    <name evidence="1" type="ORF">SAMN05216215_1010111</name>
</gene>
<organism evidence="1 2">
    <name type="scientific">Saccharopolyspora shandongensis</name>
    <dbReference type="NCBI Taxonomy" id="418495"/>
    <lineage>
        <taxon>Bacteria</taxon>
        <taxon>Bacillati</taxon>
        <taxon>Actinomycetota</taxon>
        <taxon>Actinomycetes</taxon>
        <taxon>Pseudonocardiales</taxon>
        <taxon>Pseudonocardiaceae</taxon>
        <taxon>Saccharopolyspora</taxon>
    </lineage>
</organism>
<dbReference type="EMBL" id="FNOK01000010">
    <property type="protein sequence ID" value="SDX38537.1"/>
    <property type="molecule type" value="Genomic_DNA"/>
</dbReference>
<accession>A0A1H3B9C5</accession>
<dbReference type="STRING" id="418495.SAMN05216215_1010111"/>
<keyword evidence="2" id="KW-1185">Reference proteome</keyword>
<proteinExistence type="predicted"/>
<evidence type="ECO:0000313" key="1">
    <source>
        <dbReference type="EMBL" id="SDX38537.1"/>
    </source>
</evidence>
<reference evidence="2" key="1">
    <citation type="submission" date="2016-10" db="EMBL/GenBank/DDBJ databases">
        <authorList>
            <person name="Varghese N."/>
            <person name="Submissions S."/>
        </authorList>
    </citation>
    <scope>NUCLEOTIDE SEQUENCE [LARGE SCALE GENOMIC DNA]</scope>
    <source>
        <strain evidence="2">CGMCC 4.3530</strain>
    </source>
</reference>
<sequence>MTRDREPLMSAECASSGRILEIACDESGYEGDKLIGTTTDVFAHASVQLSGEAAEDCIRELRGRIGSPATEYKANHILREKSRPALEWLFGPSGPLRGTAKVQLIDKAFFVVGKVLDLLVERVGHPASIGLHQDRQAKATAVTLYRDGRRAFSREQWGKFLVSANNLMRVKSRGDVRVLVDAFFHSVGALRLAGAPERVEETLARLVQARPQADALRAHFLDDPRRIPVADPLVPAIVEAIDHWSGGGSTVRVVHDQQNSLSGERIAQIKEIFGHPDPTLLGYVPTGSLADLALVDSLSDPRVQVADFLAGVARKIASDELNNRGTPELTALLRPYVNPHSVWGDDRSWALLKPASSFRLAEDGPGLVPRERSR</sequence>
<protein>
    <recommendedName>
        <fullName evidence="3">DUF3800 domain-containing protein</fullName>
    </recommendedName>
</protein>
<name>A0A1H3B9C5_9PSEU</name>
<evidence type="ECO:0008006" key="3">
    <source>
        <dbReference type="Google" id="ProtNLM"/>
    </source>
</evidence>
<dbReference type="AlphaFoldDB" id="A0A1H3B9C5"/>
<evidence type="ECO:0000313" key="2">
    <source>
        <dbReference type="Proteomes" id="UP000199529"/>
    </source>
</evidence>
<dbReference type="Proteomes" id="UP000199529">
    <property type="component" value="Unassembled WGS sequence"/>
</dbReference>